<evidence type="ECO:0000256" key="7">
    <source>
        <dbReference type="ARBA" id="ARBA00022723"/>
    </source>
</evidence>
<accession>A0A182P9D6</accession>
<feature type="domain" description="DOMON" evidence="14">
    <location>
        <begin position="1"/>
        <end position="63"/>
    </location>
</feature>
<dbReference type="GO" id="GO:0032039">
    <property type="term" value="C:integrator complex"/>
    <property type="evidence" value="ECO:0007669"/>
    <property type="project" value="TreeGrafter"/>
</dbReference>
<name>A0A182P9D6_9DIPT</name>
<keyword evidence="16" id="KW-1185">Reference proteome</keyword>
<dbReference type="SUPFAM" id="SSF49742">
    <property type="entry name" value="PHM/PNGase F"/>
    <property type="match status" value="2"/>
</dbReference>
<dbReference type="GO" id="GO:0016715">
    <property type="term" value="F:oxidoreductase activity, acting on paired donors, with incorporation or reduction of molecular oxygen, reduced ascorbate as one donor, and incorporation of one atom of oxygen"/>
    <property type="evidence" value="ECO:0007669"/>
    <property type="project" value="InterPro"/>
</dbReference>
<comment type="similarity">
    <text evidence="4">Belongs to the Integrator subunit 8 family.</text>
</comment>
<dbReference type="InterPro" id="IPR005018">
    <property type="entry name" value="DOMON_domain"/>
</dbReference>
<dbReference type="Pfam" id="PF03712">
    <property type="entry name" value="Cu2_monoox_C"/>
    <property type="match status" value="1"/>
</dbReference>
<evidence type="ECO:0000259" key="14">
    <source>
        <dbReference type="PROSITE" id="PS50836"/>
    </source>
</evidence>
<comment type="cofactor">
    <cofactor evidence="1">
        <name>Cu(2+)</name>
        <dbReference type="ChEBI" id="CHEBI:29036"/>
    </cofactor>
</comment>
<evidence type="ECO:0000256" key="13">
    <source>
        <dbReference type="ARBA" id="ARBA00023242"/>
    </source>
</evidence>
<keyword evidence="10" id="KW-0503">Monooxygenase</keyword>
<evidence type="ECO:0000256" key="6">
    <source>
        <dbReference type="ARBA" id="ARBA00022454"/>
    </source>
</evidence>
<dbReference type="InterPro" id="IPR008977">
    <property type="entry name" value="PHM/PNGase_F_dom_sf"/>
</dbReference>
<dbReference type="GO" id="GO:0005694">
    <property type="term" value="C:chromosome"/>
    <property type="evidence" value="ECO:0007669"/>
    <property type="project" value="UniProtKB-SubCell"/>
</dbReference>
<evidence type="ECO:0000256" key="4">
    <source>
        <dbReference type="ARBA" id="ARBA00007147"/>
    </source>
</evidence>
<keyword evidence="8" id="KW-0560">Oxidoreductase</keyword>
<keyword evidence="13" id="KW-0539">Nucleus</keyword>
<evidence type="ECO:0000256" key="5">
    <source>
        <dbReference type="ARBA" id="ARBA00010676"/>
    </source>
</evidence>
<dbReference type="PROSITE" id="PS50836">
    <property type="entry name" value="DOMON"/>
    <property type="match status" value="1"/>
</dbReference>
<evidence type="ECO:0000256" key="2">
    <source>
        <dbReference type="ARBA" id="ARBA00004123"/>
    </source>
</evidence>
<protein>
    <recommendedName>
        <fullName evidence="14">DOMON domain-containing protein</fullName>
    </recommendedName>
</protein>
<evidence type="ECO:0000256" key="9">
    <source>
        <dbReference type="ARBA" id="ARBA00023008"/>
    </source>
</evidence>
<reference evidence="16" key="1">
    <citation type="submission" date="2013-03" db="EMBL/GenBank/DDBJ databases">
        <title>The Genome Sequence of Anopheles epiroticus epiroticus2.</title>
        <authorList>
            <consortium name="The Broad Institute Genomics Platform"/>
            <person name="Neafsey D.E."/>
            <person name="Howell P."/>
            <person name="Walker B."/>
            <person name="Young S.K."/>
            <person name="Zeng Q."/>
            <person name="Gargeya S."/>
            <person name="Fitzgerald M."/>
            <person name="Haas B."/>
            <person name="Abouelleil A."/>
            <person name="Allen A.W."/>
            <person name="Alvarado L."/>
            <person name="Arachchi H.M."/>
            <person name="Berlin A.M."/>
            <person name="Chapman S.B."/>
            <person name="Gainer-Dewar J."/>
            <person name="Goldberg J."/>
            <person name="Griggs A."/>
            <person name="Gujja S."/>
            <person name="Hansen M."/>
            <person name="Howarth C."/>
            <person name="Imamovic A."/>
            <person name="Ireland A."/>
            <person name="Larimer J."/>
            <person name="McCowan C."/>
            <person name="Murphy C."/>
            <person name="Pearson M."/>
            <person name="Poon T.W."/>
            <person name="Priest M."/>
            <person name="Roberts A."/>
            <person name="Saif S."/>
            <person name="Shea T."/>
            <person name="Sisk P."/>
            <person name="Sykes S."/>
            <person name="Wortman J."/>
            <person name="Nusbaum C."/>
            <person name="Birren B."/>
        </authorList>
    </citation>
    <scope>NUCLEOTIDE SEQUENCE [LARGE SCALE GENOMIC DNA]</scope>
    <source>
        <strain evidence="16">Epiroticus2</strain>
    </source>
</reference>
<dbReference type="PANTHER" id="PTHR13350">
    <property type="entry name" value="INTEGRATOR COMPLEX SUBUNIT 8"/>
    <property type="match status" value="1"/>
</dbReference>
<dbReference type="Proteomes" id="UP000075885">
    <property type="component" value="Unassembled WGS sequence"/>
</dbReference>
<dbReference type="InterPro" id="IPR045266">
    <property type="entry name" value="DOH_DOMON"/>
</dbReference>
<organism evidence="15 16">
    <name type="scientific">Anopheles epiroticus</name>
    <dbReference type="NCBI Taxonomy" id="199890"/>
    <lineage>
        <taxon>Eukaryota</taxon>
        <taxon>Metazoa</taxon>
        <taxon>Ecdysozoa</taxon>
        <taxon>Arthropoda</taxon>
        <taxon>Hexapoda</taxon>
        <taxon>Insecta</taxon>
        <taxon>Pterygota</taxon>
        <taxon>Neoptera</taxon>
        <taxon>Endopterygota</taxon>
        <taxon>Diptera</taxon>
        <taxon>Nematocera</taxon>
        <taxon>Culicoidea</taxon>
        <taxon>Culicidae</taxon>
        <taxon>Anophelinae</taxon>
        <taxon>Anopheles</taxon>
    </lineage>
</organism>
<dbReference type="GO" id="GO:0005507">
    <property type="term" value="F:copper ion binding"/>
    <property type="evidence" value="ECO:0007669"/>
    <property type="project" value="InterPro"/>
</dbReference>
<dbReference type="Gene3D" id="2.60.120.230">
    <property type="match status" value="1"/>
</dbReference>
<sequence length="1621" mass="183880">MDCHGSKDSHHMPVQDDTQNYHIESGFQNLTHTSVTFRRALETCDPHDVIIGSDTMKILWSYGDRDPVAGSLKGHAGNRGARSIHFLGPMFRRPADALQRDDLRQWDVTVKNVSIDTSMDTLYWCKILKAPTLREKHHIIGYEALLTKESSTKQPLVHHMTLFECSTNSYPGSDPNSWDVWVKSSGAVCNSNLLTPRDWDSCITPVATWGVGASGQFLPEHIGIPIGGDKGAPKYYMLEVHYDNPRAKRVLDHSGFRIHYTRHVRKHDAGMMISGVSVSDTQMIPPGQKLYRNVGICGPSCTGAVFPAEGINIVSAALHSHVAGRKMKLRHVRDGKELPRIVEDDNYNHNFQQIRQLENETNVLPGDYLITDCAYETVGRRRPTLGGYSTKQEMCLSFITYYPKIELAGCYSMTPVKEFFETFGVFQFYAMNMTDVENLFLYNGNILDLLPTTVFPNFAPGGDVDDEQNQLAIKALQNAKDYSIIDEEDLLYKESILNKLIISDPVEFHDRTFLSHLNQLPWSEPLFTRRVEQSILTGKHMTFCRVSSDSISVASEIFKYPVFDTFVKAPSQCPYHLFMEFAEHTSTAVKQMSSTKLLVLFLLILYRRFQKVVKITFKKVKVHKTMDPHKPITVPLSEETILWFEFLLKPSLLAKHLSKANPDPSATDLITQFLAKAPEGQIQPPDMTAPDAEGSLRSDGLKYNKKQLALKILALKVAAYMRWDLDKLERTLSVSLQIQLLTDLCSITAGKMVALPSSLLQDPALIGTDGSKHSFNFALTLYHRWVLRAQVLRAAVIKNIKSSYVPTVSDLTTFVLRDESSIPALEPITQLSIDYLNKVIMEPQAFRVLTYESFVPLDADSDHTQQRFDAAIAIKPCELRAQLHYDLCQYYLYVQKYDLARQNVLMCKENYAQWQREEIGRTGLPPAYCTVSAEVLQGYLLACGVTGEPDGLLQRLHESILNHYSDIVMILKEDNVRKEIPMTQRKLLELNIEGYNAIGSTDGNPIEQKELELAVVALNIIRYVMDGENILSCNVALQKYKNQQTKLIESLFQYADEQYEQFSLEERGLLKQYFHKIISLHGAELGSAFEAFVQTYPKVVSLQELKDFRAQRTQPETQLGGLALQSDWVIPETKNPRLEIGQLERQLISCTSANAVRKLLVKLAGTNPSKPLFTINPSWTIPYSLEQVLIPLQRGFLQDFAYILIGKARELTARKEYATAITLLTVLKNETQRPDLAGNPLITKLGKMVSWEGLLIQIQQVLDEWPRKPIDQAQLVRNCKQCLNAAIGPPSNDMMPHAKILEHCAALLLNLNEWNALLITVDKRFPGVELCSALTQACLDIEKFKGTKKTNREAWEMILPMFLNPPGSRQRQLPPDGPLVLLIGKLREPLVISILLSLLAKLHNILRDEANAEMNAEYMFLWPSNVNNTSIYNVKLVIEALNLLLNHALRYYPNNIPWLKLKGDFEFVANNFEAAMRYYVTALISGTEYCTVHLQRPLVDDFLIRRMVKCSSNLGCFVQAAVLCQFFDETDYGLAFKTISEKSASYSDAMDSYYSCIWDSTLLEFIINWHYKKGEHKRRLQAVALIGQLELNANNNDEIKREAAAVRKNRFLRSLAKQYMC</sequence>
<dbReference type="PANTHER" id="PTHR13350:SF1">
    <property type="entry name" value="INTEGRATOR COMPLEX SUBUNIT 8"/>
    <property type="match status" value="1"/>
</dbReference>
<dbReference type="STRING" id="199890.A0A182P9D6"/>
<dbReference type="PRINTS" id="PR00767">
    <property type="entry name" value="DBMONOXGNASE"/>
</dbReference>
<dbReference type="GO" id="GO:0034472">
    <property type="term" value="P:snRNA 3'-end processing"/>
    <property type="evidence" value="ECO:0007669"/>
    <property type="project" value="InterPro"/>
</dbReference>
<comment type="similarity">
    <text evidence="5">Belongs to the copper type II ascorbate-dependent monooxygenase family.</text>
</comment>
<keyword evidence="9" id="KW-0186">Copper</keyword>
<keyword evidence="6" id="KW-0158">Chromosome</keyword>
<keyword evidence="12" id="KW-0325">Glycoprotein</keyword>
<dbReference type="EnsemblMetazoa" id="AEPI003541-RA">
    <property type="protein sequence ID" value="AEPI003541-PA"/>
    <property type="gene ID" value="AEPI003541"/>
</dbReference>
<dbReference type="InterPro" id="IPR028460">
    <property type="entry name" value="Tbh/DBH"/>
</dbReference>
<dbReference type="FunFam" id="2.60.120.310:FF:000004">
    <property type="entry name" value="DBH-like monooxygenase protein 1"/>
    <property type="match status" value="1"/>
</dbReference>
<reference evidence="15" key="2">
    <citation type="submission" date="2020-05" db="UniProtKB">
        <authorList>
            <consortium name="EnsemblMetazoa"/>
        </authorList>
    </citation>
    <scope>IDENTIFICATION</scope>
    <source>
        <strain evidence="15">Epiroticus2</strain>
    </source>
</reference>
<proteinExistence type="inferred from homology"/>
<evidence type="ECO:0000256" key="12">
    <source>
        <dbReference type="ARBA" id="ARBA00023180"/>
    </source>
</evidence>
<dbReference type="CDD" id="cd09631">
    <property type="entry name" value="DOMON_DOH"/>
    <property type="match status" value="1"/>
</dbReference>
<comment type="subcellular location">
    <subcellularLocation>
        <location evidence="3">Chromosome</location>
    </subcellularLocation>
    <subcellularLocation>
        <location evidence="2">Nucleus</location>
    </subcellularLocation>
</comment>
<dbReference type="InterPro" id="IPR038751">
    <property type="entry name" value="INTS8"/>
</dbReference>
<dbReference type="InterPro" id="IPR014784">
    <property type="entry name" value="Cu2_ascorb_mOase-like_C"/>
</dbReference>
<dbReference type="Pfam" id="PF01082">
    <property type="entry name" value="Cu2_monooxygen"/>
    <property type="match status" value="1"/>
</dbReference>
<evidence type="ECO:0000256" key="11">
    <source>
        <dbReference type="ARBA" id="ARBA00023157"/>
    </source>
</evidence>
<evidence type="ECO:0000256" key="3">
    <source>
        <dbReference type="ARBA" id="ARBA00004286"/>
    </source>
</evidence>
<dbReference type="Pfam" id="PF03351">
    <property type="entry name" value="DOMON"/>
    <property type="match status" value="1"/>
</dbReference>
<evidence type="ECO:0000256" key="1">
    <source>
        <dbReference type="ARBA" id="ARBA00001973"/>
    </source>
</evidence>
<evidence type="ECO:0000256" key="8">
    <source>
        <dbReference type="ARBA" id="ARBA00023002"/>
    </source>
</evidence>
<evidence type="ECO:0000313" key="16">
    <source>
        <dbReference type="Proteomes" id="UP000075885"/>
    </source>
</evidence>
<dbReference type="Gene3D" id="2.60.120.310">
    <property type="entry name" value="Copper type II, ascorbate-dependent monooxygenase, N-terminal domain"/>
    <property type="match status" value="1"/>
</dbReference>
<dbReference type="InterPro" id="IPR020611">
    <property type="entry name" value="Cu2_ascorb_mOase_CS-1"/>
</dbReference>
<dbReference type="Pfam" id="PF25756">
    <property type="entry name" value="TPR_INTS8"/>
    <property type="match status" value="1"/>
</dbReference>
<dbReference type="InterPro" id="IPR024548">
    <property type="entry name" value="Cu2_monoox_C"/>
</dbReference>
<dbReference type="PROSITE" id="PS00084">
    <property type="entry name" value="CU2_MONOOXYGENASE_1"/>
    <property type="match status" value="1"/>
</dbReference>
<keyword evidence="7" id="KW-0479">Metal-binding</keyword>
<dbReference type="InterPro" id="IPR000323">
    <property type="entry name" value="Cu2_ascorb_mOase_N"/>
</dbReference>
<evidence type="ECO:0000313" key="15">
    <source>
        <dbReference type="EnsemblMetazoa" id="AEPI003541-PA"/>
    </source>
</evidence>
<evidence type="ECO:0000256" key="10">
    <source>
        <dbReference type="ARBA" id="ARBA00023033"/>
    </source>
</evidence>
<dbReference type="InterPro" id="IPR057980">
    <property type="entry name" value="TPR_INTS8"/>
</dbReference>
<dbReference type="FunFam" id="2.60.120.230:FF:000001">
    <property type="entry name" value="Monooxygenase, DBH-like 1"/>
    <property type="match status" value="1"/>
</dbReference>
<dbReference type="InterPro" id="IPR036939">
    <property type="entry name" value="Cu2_ascorb_mOase_N_sf"/>
</dbReference>
<keyword evidence="11" id="KW-1015">Disulfide bond</keyword>
<dbReference type="VEuPathDB" id="VectorBase:AEPI003541"/>